<evidence type="ECO:0000313" key="5">
    <source>
        <dbReference type="EMBL" id="MBG0563447.1"/>
    </source>
</evidence>
<dbReference type="PANTHER" id="PTHR43464">
    <property type="entry name" value="METHYLTRANSFERASE"/>
    <property type="match status" value="1"/>
</dbReference>
<name>A0A931C8Q5_9ACTN</name>
<proteinExistence type="predicted"/>
<evidence type="ECO:0000259" key="4">
    <source>
        <dbReference type="Pfam" id="PF13649"/>
    </source>
</evidence>
<keyword evidence="3" id="KW-0949">S-adenosyl-L-methionine</keyword>
<feature type="domain" description="Methyltransferase" evidence="4">
    <location>
        <begin position="40"/>
        <end position="132"/>
    </location>
</feature>
<dbReference type="SUPFAM" id="SSF53335">
    <property type="entry name" value="S-adenosyl-L-methionine-dependent methyltransferases"/>
    <property type="match status" value="1"/>
</dbReference>
<keyword evidence="6" id="KW-1185">Reference proteome</keyword>
<protein>
    <submittedName>
        <fullName evidence="5">Class I SAM-dependent methyltransferase</fullName>
    </submittedName>
</protein>
<dbReference type="Proteomes" id="UP000598146">
    <property type="component" value="Unassembled WGS sequence"/>
</dbReference>
<accession>A0A931C8Q5</accession>
<sequence>MWHGEFRDPRLVEVYDAECPWGWDDDFFMAVLAERTAPRVLDLGCGTGRLAIAMAATGHQVTGVDPARAALDAARRKPGAARVRWIEGSVETLPANSFDAAFLTSHVSQFIVGDEEWSAALHALRRALVTGGRLVFDSRDPASRHWEKWNPEDSRRSIVLDDGAVVTAWSEVTSAGADGVVSFTQHYRFSDGQHLTSSAAMRFRTEEDLRDSLWTAGFRVDRIYGGWGREPVGLSEDGELIVIANAEISPRS</sequence>
<dbReference type="InterPro" id="IPR041698">
    <property type="entry name" value="Methyltransf_25"/>
</dbReference>
<dbReference type="PANTHER" id="PTHR43464:SF19">
    <property type="entry name" value="UBIQUINONE BIOSYNTHESIS O-METHYLTRANSFERASE, MITOCHONDRIAL"/>
    <property type="match status" value="1"/>
</dbReference>
<dbReference type="RefSeq" id="WP_196415241.1">
    <property type="nucleotide sequence ID" value="NZ_JADQTO010000008.1"/>
</dbReference>
<evidence type="ECO:0000313" key="6">
    <source>
        <dbReference type="Proteomes" id="UP000598146"/>
    </source>
</evidence>
<gene>
    <name evidence="5" type="ORF">I4J89_18530</name>
</gene>
<dbReference type="EMBL" id="JADQTO010000008">
    <property type="protein sequence ID" value="MBG0563447.1"/>
    <property type="molecule type" value="Genomic_DNA"/>
</dbReference>
<dbReference type="Pfam" id="PF13649">
    <property type="entry name" value="Methyltransf_25"/>
    <property type="match status" value="1"/>
</dbReference>
<dbReference type="AlphaFoldDB" id="A0A931C8Q5"/>
<evidence type="ECO:0000256" key="2">
    <source>
        <dbReference type="ARBA" id="ARBA00022679"/>
    </source>
</evidence>
<evidence type="ECO:0000256" key="3">
    <source>
        <dbReference type="ARBA" id="ARBA00022691"/>
    </source>
</evidence>
<reference evidence="5" key="1">
    <citation type="submission" date="2020-11" db="EMBL/GenBank/DDBJ databases">
        <title>Isolation and identification of active actinomycetes.</title>
        <authorList>
            <person name="Sun X."/>
        </authorList>
    </citation>
    <scope>NUCLEOTIDE SEQUENCE</scope>
    <source>
        <strain evidence="5">NEAU-A11</strain>
    </source>
</reference>
<dbReference type="GO" id="GO:0008168">
    <property type="term" value="F:methyltransferase activity"/>
    <property type="evidence" value="ECO:0007669"/>
    <property type="project" value="UniProtKB-KW"/>
</dbReference>
<keyword evidence="2" id="KW-0808">Transferase</keyword>
<dbReference type="Gene3D" id="3.40.50.150">
    <property type="entry name" value="Vaccinia Virus protein VP39"/>
    <property type="match status" value="1"/>
</dbReference>
<comment type="caution">
    <text evidence="5">The sequence shown here is derived from an EMBL/GenBank/DDBJ whole genome shotgun (WGS) entry which is preliminary data.</text>
</comment>
<keyword evidence="1 5" id="KW-0489">Methyltransferase</keyword>
<dbReference type="CDD" id="cd02440">
    <property type="entry name" value="AdoMet_MTases"/>
    <property type="match status" value="1"/>
</dbReference>
<organism evidence="5 6">
    <name type="scientific">Actinoplanes aureus</name>
    <dbReference type="NCBI Taxonomy" id="2792083"/>
    <lineage>
        <taxon>Bacteria</taxon>
        <taxon>Bacillati</taxon>
        <taxon>Actinomycetota</taxon>
        <taxon>Actinomycetes</taxon>
        <taxon>Micromonosporales</taxon>
        <taxon>Micromonosporaceae</taxon>
        <taxon>Actinoplanes</taxon>
    </lineage>
</organism>
<dbReference type="GO" id="GO:0032259">
    <property type="term" value="P:methylation"/>
    <property type="evidence" value="ECO:0007669"/>
    <property type="project" value="UniProtKB-KW"/>
</dbReference>
<evidence type="ECO:0000256" key="1">
    <source>
        <dbReference type="ARBA" id="ARBA00022603"/>
    </source>
</evidence>
<dbReference type="InterPro" id="IPR029063">
    <property type="entry name" value="SAM-dependent_MTases_sf"/>
</dbReference>